<evidence type="ECO:0000259" key="1">
    <source>
        <dbReference type="Pfam" id="PF01261"/>
    </source>
</evidence>
<evidence type="ECO:0000313" key="3">
    <source>
        <dbReference type="Proteomes" id="UP001196509"/>
    </source>
</evidence>
<keyword evidence="3" id="KW-1185">Reference proteome</keyword>
<dbReference type="InterPro" id="IPR013022">
    <property type="entry name" value="Xyl_isomerase-like_TIM-brl"/>
</dbReference>
<dbReference type="Proteomes" id="UP001196509">
    <property type="component" value="Unassembled WGS sequence"/>
</dbReference>
<comment type="caution">
    <text evidence="2">The sequence shown here is derived from an EMBL/GenBank/DDBJ whole genome shotgun (WGS) entry which is preliminary data.</text>
</comment>
<feature type="domain" description="Xylose isomerase-like TIM barrel" evidence="1">
    <location>
        <begin position="24"/>
        <end position="247"/>
    </location>
</feature>
<dbReference type="InterPro" id="IPR036237">
    <property type="entry name" value="Xyl_isomerase-like_sf"/>
</dbReference>
<name>A0AAE2ZP11_9HYPH</name>
<dbReference type="PANTHER" id="PTHR12110:SF41">
    <property type="entry name" value="INOSOSE DEHYDRATASE"/>
    <property type="match status" value="1"/>
</dbReference>
<proteinExistence type="predicted"/>
<dbReference type="EMBL" id="JAICBX010000002">
    <property type="protein sequence ID" value="MBW8638265.1"/>
    <property type="molecule type" value="Genomic_DNA"/>
</dbReference>
<protein>
    <submittedName>
        <fullName evidence="2">Sugar phosphate isomerase/epimerase</fullName>
    </submittedName>
</protein>
<dbReference type="Pfam" id="PF01261">
    <property type="entry name" value="AP_endonuc_2"/>
    <property type="match status" value="1"/>
</dbReference>
<evidence type="ECO:0000313" key="2">
    <source>
        <dbReference type="EMBL" id="MBW8638265.1"/>
    </source>
</evidence>
<accession>A0AAE2ZP11</accession>
<keyword evidence="2" id="KW-0413">Isomerase</keyword>
<gene>
    <name evidence="2" type="ORF">K1W69_13800</name>
</gene>
<reference evidence="2" key="1">
    <citation type="submission" date="2021-08" db="EMBL/GenBank/DDBJ databases">
        <title>Hoeflea bacterium WL0058 sp. nov., isolated from the sediment.</title>
        <authorList>
            <person name="Wang L."/>
            <person name="Zhang D."/>
        </authorList>
    </citation>
    <scope>NUCLEOTIDE SEQUENCE</scope>
    <source>
        <strain evidence="2">WL0058</strain>
    </source>
</reference>
<dbReference type="Gene3D" id="3.20.20.150">
    <property type="entry name" value="Divalent-metal-dependent TIM barrel enzymes"/>
    <property type="match status" value="1"/>
</dbReference>
<dbReference type="InterPro" id="IPR050312">
    <property type="entry name" value="IolE/XylAMocC-like"/>
</dbReference>
<dbReference type="PANTHER" id="PTHR12110">
    <property type="entry name" value="HYDROXYPYRUVATE ISOMERASE"/>
    <property type="match status" value="1"/>
</dbReference>
<dbReference type="RefSeq" id="WP_220228904.1">
    <property type="nucleotide sequence ID" value="NZ_JAICBX010000002.1"/>
</dbReference>
<sequence>MKDISYQLYSSREFPPLEKTLSMLKGLGYTQVEGYGGLYADPAALGAALKAAGLAMPSGHFGLDMLEDAPDKAMAVAQATDMKMVICPYLMEPDRPGDAAGWRAFGARLEKAGQPFRDAGLTVGWHNHDFEFRPLSDGSIPLQHILDGGPTLGWEADIAWIARGKADPLSWIDRYGDRIVAAHVKDIAPEGENAGEDGWADVGHGVMDWKSLLAALKKADVSLYVMEHDKPNDDERFARRSIASLKALTE</sequence>
<dbReference type="GO" id="GO:0016853">
    <property type="term" value="F:isomerase activity"/>
    <property type="evidence" value="ECO:0007669"/>
    <property type="project" value="UniProtKB-KW"/>
</dbReference>
<dbReference type="AlphaFoldDB" id="A0AAE2ZP11"/>
<organism evidence="2 3">
    <name type="scientific">Flavimaribacter sediminis</name>
    <dbReference type="NCBI Taxonomy" id="2865987"/>
    <lineage>
        <taxon>Bacteria</taxon>
        <taxon>Pseudomonadati</taxon>
        <taxon>Pseudomonadota</taxon>
        <taxon>Alphaproteobacteria</taxon>
        <taxon>Hyphomicrobiales</taxon>
        <taxon>Rhizobiaceae</taxon>
        <taxon>Flavimaribacter</taxon>
    </lineage>
</organism>
<dbReference type="SUPFAM" id="SSF51658">
    <property type="entry name" value="Xylose isomerase-like"/>
    <property type="match status" value="1"/>
</dbReference>